<organism evidence="1 2">
    <name type="scientific">Stegodyphus mimosarum</name>
    <name type="common">African social velvet spider</name>
    <dbReference type="NCBI Taxonomy" id="407821"/>
    <lineage>
        <taxon>Eukaryota</taxon>
        <taxon>Metazoa</taxon>
        <taxon>Ecdysozoa</taxon>
        <taxon>Arthropoda</taxon>
        <taxon>Chelicerata</taxon>
        <taxon>Arachnida</taxon>
        <taxon>Araneae</taxon>
        <taxon>Araneomorphae</taxon>
        <taxon>Entelegynae</taxon>
        <taxon>Eresoidea</taxon>
        <taxon>Eresidae</taxon>
        <taxon>Stegodyphus</taxon>
    </lineage>
</organism>
<dbReference type="PANTHER" id="PTHR47326:SF1">
    <property type="entry name" value="HTH PSQ-TYPE DOMAIN-CONTAINING PROTEIN"/>
    <property type="match status" value="1"/>
</dbReference>
<proteinExistence type="predicted"/>
<gene>
    <name evidence="1" type="ORF">X975_14119</name>
</gene>
<dbReference type="InterPro" id="IPR036397">
    <property type="entry name" value="RNaseH_sf"/>
</dbReference>
<sequence>MDYIKDRFEVHEQAKNIKNSLRLFLYKIRSHQAIPMKAVQQRVDFAKQILTMINNDRFDVSCIWFTDEAHFHLNGIINKQNWRFWGAENPHLCEEEALHSPEVTAWAAVFVRGITGLFFGRETITTQCYVTILEQFVSTQLALEDRPGIEWFMQDGARPHRTDYVFRFLHEYFLNRVAALDYPQFTDAGIIRSPYSPDLSPCDFFLWGALKDTVYRNNPATLDELESLISLHVIPFPLRHCKMRDVKFHCSFTPPHCFERHSKAINTNRFGDTGIVRYPYSPDLSLCDFFLWGALKDTVYRNNPATLDELESLIGVACDFISIETLQDA</sequence>
<feature type="non-terminal residue" evidence="1">
    <location>
        <position position="329"/>
    </location>
</feature>
<protein>
    <recommendedName>
        <fullName evidence="3">Transposable element Tc3 transposase</fullName>
    </recommendedName>
</protein>
<evidence type="ECO:0000313" key="2">
    <source>
        <dbReference type="Proteomes" id="UP000054359"/>
    </source>
</evidence>
<accession>A0A087TNA0</accession>
<dbReference type="OrthoDB" id="6436543at2759"/>
<dbReference type="PANTHER" id="PTHR47326">
    <property type="entry name" value="TRANSPOSABLE ELEMENT TC3 TRANSPOSASE-LIKE PROTEIN"/>
    <property type="match status" value="1"/>
</dbReference>
<keyword evidence="2" id="KW-1185">Reference proteome</keyword>
<dbReference type="STRING" id="407821.A0A087TNA0"/>
<name>A0A087TNA0_STEMI</name>
<dbReference type="Proteomes" id="UP000054359">
    <property type="component" value="Unassembled WGS sequence"/>
</dbReference>
<evidence type="ECO:0008006" key="3">
    <source>
        <dbReference type="Google" id="ProtNLM"/>
    </source>
</evidence>
<dbReference type="GO" id="GO:0003676">
    <property type="term" value="F:nucleic acid binding"/>
    <property type="evidence" value="ECO:0007669"/>
    <property type="project" value="InterPro"/>
</dbReference>
<dbReference type="AlphaFoldDB" id="A0A087TNA0"/>
<evidence type="ECO:0000313" key="1">
    <source>
        <dbReference type="EMBL" id="KFM66589.1"/>
    </source>
</evidence>
<reference evidence="1 2" key="1">
    <citation type="submission" date="2013-11" db="EMBL/GenBank/DDBJ databases">
        <title>Genome sequencing of Stegodyphus mimosarum.</title>
        <authorList>
            <person name="Bechsgaard J."/>
        </authorList>
    </citation>
    <scope>NUCLEOTIDE SEQUENCE [LARGE SCALE GENOMIC DNA]</scope>
</reference>
<dbReference type="Gene3D" id="3.30.420.10">
    <property type="entry name" value="Ribonuclease H-like superfamily/Ribonuclease H"/>
    <property type="match status" value="2"/>
</dbReference>
<dbReference type="EMBL" id="KK116018">
    <property type="protein sequence ID" value="KFM66589.1"/>
    <property type="molecule type" value="Genomic_DNA"/>
</dbReference>